<feature type="coiled-coil region" evidence="2">
    <location>
        <begin position="764"/>
        <end position="801"/>
    </location>
</feature>
<evidence type="ECO:0000256" key="3">
    <source>
        <dbReference type="SAM" id="MobiDB-lite"/>
    </source>
</evidence>
<feature type="region of interest" description="Disordered" evidence="3">
    <location>
        <begin position="990"/>
        <end position="1020"/>
    </location>
</feature>
<dbReference type="PANTHER" id="PTHR21705">
    <property type="entry name" value="RAI16 PROTEIN-RELATED"/>
    <property type="match status" value="1"/>
</dbReference>
<dbReference type="PANTHER" id="PTHR21705:SF11">
    <property type="entry name" value="FHIP FAMILY PROTEIN CG3558"/>
    <property type="match status" value="1"/>
</dbReference>
<dbReference type="InterPro" id="IPR019384">
    <property type="entry name" value="FHIP"/>
</dbReference>
<dbReference type="Pfam" id="PF10257">
    <property type="entry name" value="RAI16-like"/>
    <property type="match status" value="1"/>
</dbReference>
<feature type="compositionally biased region" description="Low complexity" evidence="3">
    <location>
        <begin position="1004"/>
        <end position="1017"/>
    </location>
</feature>
<organism evidence="5 6">
    <name type="scientific">Strongyloides venezuelensis</name>
    <name type="common">Threadworm</name>
    <dbReference type="NCBI Taxonomy" id="75913"/>
    <lineage>
        <taxon>Eukaryota</taxon>
        <taxon>Metazoa</taxon>
        <taxon>Ecdysozoa</taxon>
        <taxon>Nematoda</taxon>
        <taxon>Chromadorea</taxon>
        <taxon>Rhabditida</taxon>
        <taxon>Tylenchina</taxon>
        <taxon>Panagrolaimomorpha</taxon>
        <taxon>Strongyloidoidea</taxon>
        <taxon>Strongyloididae</taxon>
        <taxon>Strongyloides</taxon>
    </lineage>
</organism>
<dbReference type="Pfam" id="PF19314">
    <property type="entry name" value="DUF5917"/>
    <property type="match status" value="1"/>
</dbReference>
<feature type="compositionally biased region" description="Basic and acidic residues" evidence="3">
    <location>
        <begin position="948"/>
        <end position="958"/>
    </location>
</feature>
<proteinExistence type="inferred from homology"/>
<dbReference type="InterPro" id="IPR045669">
    <property type="entry name" value="FHIP_C"/>
</dbReference>
<comment type="similarity">
    <text evidence="1">Belongs to the FHIP family.</text>
</comment>
<feature type="domain" description="FHF complex subunit HOOK-interacting protein C-terminal" evidence="4">
    <location>
        <begin position="840"/>
        <end position="930"/>
    </location>
</feature>
<evidence type="ECO:0000313" key="6">
    <source>
        <dbReference type="WBParaSite" id="SVE_1792600.1"/>
    </source>
</evidence>
<evidence type="ECO:0000256" key="2">
    <source>
        <dbReference type="SAM" id="Coils"/>
    </source>
</evidence>
<reference evidence="5" key="1">
    <citation type="submission" date="2014-07" db="EMBL/GenBank/DDBJ databases">
        <authorList>
            <person name="Martin A.A"/>
            <person name="De Silva N."/>
        </authorList>
    </citation>
    <scope>NUCLEOTIDE SEQUENCE</scope>
</reference>
<keyword evidence="5" id="KW-1185">Reference proteome</keyword>
<dbReference type="AlphaFoldDB" id="A0A0K0FZP6"/>
<reference evidence="6" key="2">
    <citation type="submission" date="2015-08" db="UniProtKB">
        <authorList>
            <consortium name="WormBaseParasite"/>
        </authorList>
    </citation>
    <scope>IDENTIFICATION</scope>
</reference>
<dbReference type="WBParaSite" id="SVE_1792600.1">
    <property type="protein sequence ID" value="SVE_1792600.1"/>
    <property type="gene ID" value="SVE_1792600"/>
</dbReference>
<name>A0A0K0FZP6_STRVS</name>
<evidence type="ECO:0000259" key="4">
    <source>
        <dbReference type="Pfam" id="PF19314"/>
    </source>
</evidence>
<sequence length="1091" mass="124408">MRRWGLSNILPSTASIPRPPSTTFFTDGVLNSSSVNVDFVSNPDAWEREFFEHMTRLQELLLQKNPDYDTIQDVFFTFNVMTHLLMLEVNSQPKTTIGTILDSCFSNEIFIKLQSWAEGVSESYLMACQVNLLKAYDSMLSNSNRHSHCVLVHKPILLPLLRLLHWCNETVEERNHLPCGIDKDFVVLLNQISRKMSQDITLLHFLFNFNEDTSDGDGENNVEVMNTSFGSFKSTNSNGSSNRFLVFSLLIPYLYGPGDIGQLAKDSVLSILAVSAKFRAVASYITRKTSFCQVLSGGLCALYSLLPRHISAALQVSQNWHKLIIPNDILLLPSLTNLHDSLIFLNAIVEVSNPMIKMEIVNNFYKGLLVEVMKPGFVQGDSDEFLSQIVYLNLMFETFTDEVLVHALLKLLLREEWKGNEMANLSNSYNISDNNYGCERLSILDLILVRMRETDRLTNVVLSFLYTLLNLVCEDVMWNQVFRYIIAKVFISNPVTDFDSKKSVLSAEQYLSFIPFCIKNLNLEEDNENNLISKGSLSKHCLSSKTEIIEVSIACLSWKWPYDGRLPNKFLNDSCDSPPPPSIGSSNFTRFGSARSSLISSTGGNRYFNNFNRSAHTTLDTQGFLDVIGNSKLNELGEEDEDEFSDEEVKFNKILEGDEEGDEDGFLPLPPNDSQFDQMTQSNMEYLHLTYDDLSDDENNDKNNDIQKVDEYQVPINYEEIEKKIENVRSNIIEKLNFSEKCSTSEFLDKLKEINSPQNKRKGKKRLEENIAFIESKLQYLKEIQAECEEEKEEKDISESMSSPNININLSLLNDIDSKEKYTGIPIELPYNCHDPNDYGLLLNRLFDLLESIVENNYTTNLLLIALFRTLLSFPQPILRAFMLYPSKNPANLSPILHIFNSLKAKIDHFAQEIDGFDVLYVRALKHLNKKGEIYEKNLKGNGIHKEYYSNNHEDSNNDKGLISRNGSSRKSSRLSNLFRFGRKTSTEKKINEDEVDDSDFETSRSGRSNSSFSTTFDITPNNQRSSNYSSAVYRYFSHKALESKANTEDATHNKRVVYAAICMTEMAQMFAAFSLEHSITICDAVSKYIK</sequence>
<dbReference type="STRING" id="75913.A0A0K0FZP6"/>
<feature type="region of interest" description="Disordered" evidence="3">
    <location>
        <begin position="948"/>
        <end position="970"/>
    </location>
</feature>
<keyword evidence="2" id="KW-0175">Coiled coil</keyword>
<evidence type="ECO:0000313" key="5">
    <source>
        <dbReference type="Proteomes" id="UP000035680"/>
    </source>
</evidence>
<accession>A0A0K0FZP6</accession>
<protein>
    <submittedName>
        <fullName evidence="6">UPF0518 protein (inferred by orthology to a C. elegans protein)</fullName>
    </submittedName>
</protein>
<dbReference type="Proteomes" id="UP000035680">
    <property type="component" value="Unassembled WGS sequence"/>
</dbReference>
<evidence type="ECO:0000256" key="1">
    <source>
        <dbReference type="ARBA" id="ARBA00024336"/>
    </source>
</evidence>